<protein>
    <recommendedName>
        <fullName evidence="2">YcxB-like C-terminal domain-containing protein</fullName>
    </recommendedName>
</protein>
<evidence type="ECO:0000313" key="3">
    <source>
        <dbReference type="EMBL" id="POO49363.1"/>
    </source>
</evidence>
<name>A0AAE5RUF7_9HYPH</name>
<dbReference type="EMBL" id="NXEJ01000010">
    <property type="protein sequence ID" value="POO49363.1"/>
    <property type="molecule type" value="Genomic_DNA"/>
</dbReference>
<feature type="domain" description="YcxB-like C-terminal" evidence="2">
    <location>
        <begin position="189"/>
        <end position="244"/>
    </location>
</feature>
<keyword evidence="1" id="KW-0472">Membrane</keyword>
<evidence type="ECO:0000313" key="4">
    <source>
        <dbReference type="Proteomes" id="UP000237447"/>
    </source>
</evidence>
<dbReference type="InterPro" id="IPR025588">
    <property type="entry name" value="YcxB-like_C"/>
</dbReference>
<dbReference type="AlphaFoldDB" id="A0AAE5RUF7"/>
<dbReference type="Pfam" id="PF14317">
    <property type="entry name" value="YcxB"/>
    <property type="match status" value="1"/>
</dbReference>
<gene>
    <name evidence="3" type="ORF">CPJ18_21715</name>
</gene>
<reference evidence="3 4" key="1">
    <citation type="journal article" date="2018" name="Syst. Appl. Microbiol.">
        <title>Agrobacterium rosae sp. nov., isolated from galls on different agricultural crops.</title>
        <authorList>
            <person name="Kuzmanovic N."/>
            <person name="Pulawska J."/>
            <person name="Smalla K."/>
            <person name="Nesme X."/>
        </authorList>
    </citation>
    <scope>NUCLEOTIDE SEQUENCE [LARGE SCALE GENOMIC DNA]</scope>
    <source>
        <strain evidence="3 4">NCPPB 1650</strain>
    </source>
</reference>
<keyword evidence="1" id="KW-1133">Transmembrane helix</keyword>
<accession>A0AAE5RUF7</accession>
<organism evidence="3 4">
    <name type="scientific">Agrobacterium rosae</name>
    <dbReference type="NCBI Taxonomy" id="1972867"/>
    <lineage>
        <taxon>Bacteria</taxon>
        <taxon>Pseudomonadati</taxon>
        <taxon>Pseudomonadota</taxon>
        <taxon>Alphaproteobacteria</taxon>
        <taxon>Hyphomicrobiales</taxon>
        <taxon>Rhizobiaceae</taxon>
        <taxon>Rhizobium/Agrobacterium group</taxon>
        <taxon>Agrobacterium</taxon>
    </lineage>
</organism>
<keyword evidence="1" id="KW-0812">Transmembrane</keyword>
<comment type="caution">
    <text evidence="3">The sequence shown here is derived from an EMBL/GenBank/DDBJ whole genome shotgun (WGS) entry which is preliminary data.</text>
</comment>
<evidence type="ECO:0000259" key="2">
    <source>
        <dbReference type="Pfam" id="PF14317"/>
    </source>
</evidence>
<dbReference type="Proteomes" id="UP000237447">
    <property type="component" value="Unassembled WGS sequence"/>
</dbReference>
<evidence type="ECO:0000256" key="1">
    <source>
        <dbReference type="SAM" id="Phobius"/>
    </source>
</evidence>
<sequence length="255" mass="29049">MFGEMSTSTPSLPPNGNPELTAIYEWSPLSMPKLLRAISCRHADVPRSLVVKNRADRNRRNLYLEERLRRIGVITMNDERFEITYILTPRDYAAMTSAITRRSFGRNIYTFALLMASVWCLMVFFMKIYDPLEMMRRVAADSISVSAFAVLLIFVCAVTIANQWIVWGVSYLHYRKLASAGSTISMTMDETGIQSRSAVASSVIPWNTVKRVLREKDHIIAAISEREALIFPRRSFKSEKDFDAAVVYALKRVSS</sequence>
<feature type="transmembrane region" description="Helical" evidence="1">
    <location>
        <begin position="146"/>
        <end position="167"/>
    </location>
</feature>
<proteinExistence type="predicted"/>
<feature type="transmembrane region" description="Helical" evidence="1">
    <location>
        <begin position="108"/>
        <end position="126"/>
    </location>
</feature>